<dbReference type="PROSITE" id="PS50977">
    <property type="entry name" value="HTH_TETR_2"/>
    <property type="match status" value="1"/>
</dbReference>
<proteinExistence type="predicted"/>
<dbReference type="GO" id="GO:0003700">
    <property type="term" value="F:DNA-binding transcription factor activity"/>
    <property type="evidence" value="ECO:0007669"/>
    <property type="project" value="TreeGrafter"/>
</dbReference>
<comment type="caution">
    <text evidence="7">The sequence shown here is derived from an EMBL/GenBank/DDBJ whole genome shotgun (WGS) entry which is preliminary data.</text>
</comment>
<dbReference type="Proteomes" id="UP000285523">
    <property type="component" value="Unassembled WGS sequence"/>
</dbReference>
<evidence type="ECO:0000313" key="8">
    <source>
        <dbReference type="Proteomes" id="UP000285523"/>
    </source>
</evidence>
<keyword evidence="3" id="KW-0804">Transcription</keyword>
<dbReference type="Gene3D" id="1.10.357.10">
    <property type="entry name" value="Tetracycline Repressor, domain 2"/>
    <property type="match status" value="1"/>
</dbReference>
<dbReference type="AlphaFoldDB" id="A0A418UYV0"/>
<evidence type="ECO:0000256" key="1">
    <source>
        <dbReference type="ARBA" id="ARBA00023015"/>
    </source>
</evidence>
<gene>
    <name evidence="7" type="ORF">D4Q52_22255</name>
</gene>
<evidence type="ECO:0000256" key="3">
    <source>
        <dbReference type="ARBA" id="ARBA00023163"/>
    </source>
</evidence>
<dbReference type="InterPro" id="IPR050109">
    <property type="entry name" value="HTH-type_TetR-like_transc_reg"/>
</dbReference>
<dbReference type="InterPro" id="IPR001647">
    <property type="entry name" value="HTH_TetR"/>
</dbReference>
<name>A0A418UYV0_RHOPL</name>
<dbReference type="PANTHER" id="PTHR30055">
    <property type="entry name" value="HTH-TYPE TRANSCRIPTIONAL REGULATOR RUTR"/>
    <property type="match status" value="1"/>
</dbReference>
<evidence type="ECO:0000313" key="7">
    <source>
        <dbReference type="EMBL" id="RJF68429.1"/>
    </source>
</evidence>
<dbReference type="Pfam" id="PF00440">
    <property type="entry name" value="TetR_N"/>
    <property type="match status" value="1"/>
</dbReference>
<feature type="DNA-binding region" description="H-T-H motif" evidence="4">
    <location>
        <begin position="40"/>
        <end position="59"/>
    </location>
</feature>
<dbReference type="OrthoDB" id="7056813at2"/>
<dbReference type="InterPro" id="IPR036271">
    <property type="entry name" value="Tet_transcr_reg_TetR-rel_C_sf"/>
</dbReference>
<keyword evidence="1" id="KW-0805">Transcription regulation</keyword>
<dbReference type="InterPro" id="IPR009057">
    <property type="entry name" value="Homeodomain-like_sf"/>
</dbReference>
<evidence type="ECO:0000256" key="5">
    <source>
        <dbReference type="SAM" id="MobiDB-lite"/>
    </source>
</evidence>
<evidence type="ECO:0000259" key="6">
    <source>
        <dbReference type="PROSITE" id="PS50977"/>
    </source>
</evidence>
<dbReference type="RefSeq" id="WP_119858766.1">
    <property type="nucleotide sequence ID" value="NZ_QYYD01000029.1"/>
</dbReference>
<dbReference type="EMBL" id="QYYD01000029">
    <property type="protein sequence ID" value="RJF68429.1"/>
    <property type="molecule type" value="Genomic_DNA"/>
</dbReference>
<keyword evidence="2 4" id="KW-0238">DNA-binding</keyword>
<dbReference type="GO" id="GO:0000976">
    <property type="term" value="F:transcription cis-regulatory region binding"/>
    <property type="evidence" value="ECO:0007669"/>
    <property type="project" value="TreeGrafter"/>
</dbReference>
<dbReference type="PANTHER" id="PTHR30055:SF220">
    <property type="entry name" value="TETR-FAMILY REGULATORY PROTEIN"/>
    <property type="match status" value="1"/>
</dbReference>
<dbReference type="PRINTS" id="PR00455">
    <property type="entry name" value="HTHTETR"/>
</dbReference>
<dbReference type="SUPFAM" id="SSF48498">
    <property type="entry name" value="Tetracyclin repressor-like, C-terminal domain"/>
    <property type="match status" value="1"/>
</dbReference>
<organism evidence="7 8">
    <name type="scientific">Rhodopseudomonas palustris</name>
    <dbReference type="NCBI Taxonomy" id="1076"/>
    <lineage>
        <taxon>Bacteria</taxon>
        <taxon>Pseudomonadati</taxon>
        <taxon>Pseudomonadota</taxon>
        <taxon>Alphaproteobacteria</taxon>
        <taxon>Hyphomicrobiales</taxon>
        <taxon>Nitrobacteraceae</taxon>
        <taxon>Rhodopseudomonas</taxon>
    </lineage>
</organism>
<protein>
    <submittedName>
        <fullName evidence="7">TetR/AcrR family transcriptional regulator</fullName>
    </submittedName>
</protein>
<dbReference type="SUPFAM" id="SSF46689">
    <property type="entry name" value="Homeodomain-like"/>
    <property type="match status" value="1"/>
</dbReference>
<evidence type="ECO:0000256" key="2">
    <source>
        <dbReference type="ARBA" id="ARBA00023125"/>
    </source>
</evidence>
<feature type="domain" description="HTH tetR-type" evidence="6">
    <location>
        <begin position="17"/>
        <end position="77"/>
    </location>
</feature>
<sequence>MSWRKEERRAERGYHHGNLKEALLQAALGLIAEKGPAGFTFADAARMAGVSPAAPYRHFRDRDELLSNIAQRGFDQFEQVLAKAWDDGRPDTLTAFMRVGPAYLAFARNEPAYYSAMFESGVPVDANPLLMASSERAFNVIRAAAERLAALTPPNVARPPALMMALHIWSMSHGIASLFGRGDAARRKLPMASEELLEAGVLIYLRGLGFPADLGAKPERPAEPKRSGPWGAAP</sequence>
<dbReference type="InterPro" id="IPR025996">
    <property type="entry name" value="MT1864/Rv1816-like_C"/>
</dbReference>
<feature type="compositionally biased region" description="Basic and acidic residues" evidence="5">
    <location>
        <begin position="216"/>
        <end position="226"/>
    </location>
</feature>
<dbReference type="Pfam" id="PF13305">
    <property type="entry name" value="TetR_C_33"/>
    <property type="match status" value="1"/>
</dbReference>
<feature type="region of interest" description="Disordered" evidence="5">
    <location>
        <begin position="215"/>
        <end position="234"/>
    </location>
</feature>
<accession>A0A418UYV0</accession>
<evidence type="ECO:0000256" key="4">
    <source>
        <dbReference type="PROSITE-ProRule" id="PRU00335"/>
    </source>
</evidence>
<reference evidence="7 8" key="1">
    <citation type="submission" date="2018-09" db="EMBL/GenBank/DDBJ databases">
        <title>Draft genome sequence of Rhodopseudomonas palustris 2.1.18.</title>
        <authorList>
            <person name="Robertson S.L."/>
            <person name="Meyer T.E."/>
            <person name="Kyndt J.A."/>
        </authorList>
    </citation>
    <scope>NUCLEOTIDE SEQUENCE [LARGE SCALE GENOMIC DNA]</scope>
    <source>
        <strain evidence="7 8">2.1.18</strain>
    </source>
</reference>